<dbReference type="EMBL" id="JAAOZC010000001">
    <property type="protein sequence ID" value="NIJ07151.1"/>
    <property type="molecule type" value="Genomic_DNA"/>
</dbReference>
<dbReference type="InterPro" id="IPR000326">
    <property type="entry name" value="PAP2/HPO"/>
</dbReference>
<organism evidence="4 5">
    <name type="scientific">Sphingomonas vulcanisoli</name>
    <dbReference type="NCBI Taxonomy" id="1658060"/>
    <lineage>
        <taxon>Bacteria</taxon>
        <taxon>Pseudomonadati</taxon>
        <taxon>Pseudomonadota</taxon>
        <taxon>Alphaproteobacteria</taxon>
        <taxon>Sphingomonadales</taxon>
        <taxon>Sphingomonadaceae</taxon>
        <taxon>Sphingomonas</taxon>
    </lineage>
</organism>
<keyword evidence="2" id="KW-0732">Signal</keyword>
<dbReference type="InterPro" id="IPR036938">
    <property type="entry name" value="PAP2/HPO_sf"/>
</dbReference>
<dbReference type="Proteomes" id="UP000727456">
    <property type="component" value="Unassembled WGS sequence"/>
</dbReference>
<evidence type="ECO:0000313" key="5">
    <source>
        <dbReference type="Proteomes" id="UP000727456"/>
    </source>
</evidence>
<keyword evidence="5" id="KW-1185">Reference proteome</keyword>
<dbReference type="RefSeq" id="WP_167071957.1">
    <property type="nucleotide sequence ID" value="NZ_JAAOZC010000001.1"/>
</dbReference>
<comment type="similarity">
    <text evidence="1">Belongs to the class A bacterial acid phosphatase family.</text>
</comment>
<dbReference type="CDD" id="cd03397">
    <property type="entry name" value="PAP2_acid_phosphatase"/>
    <property type="match status" value="1"/>
</dbReference>
<keyword evidence="1 4" id="KW-0378">Hydrolase</keyword>
<gene>
    <name evidence="4" type="ORF">FHS31_000733</name>
</gene>
<evidence type="ECO:0000256" key="1">
    <source>
        <dbReference type="PIRNR" id="PIRNR000897"/>
    </source>
</evidence>
<evidence type="ECO:0000259" key="3">
    <source>
        <dbReference type="SMART" id="SM00014"/>
    </source>
</evidence>
<dbReference type="SMART" id="SM00014">
    <property type="entry name" value="acidPPc"/>
    <property type="match status" value="1"/>
</dbReference>
<reference evidence="4 5" key="1">
    <citation type="submission" date="2020-03" db="EMBL/GenBank/DDBJ databases">
        <title>Genomic Encyclopedia of Type Strains, Phase III (KMG-III): the genomes of soil and plant-associated and newly described type strains.</title>
        <authorList>
            <person name="Whitman W."/>
        </authorList>
    </citation>
    <scope>NUCLEOTIDE SEQUENCE [LARGE SCALE GENOMIC DNA]</scope>
    <source>
        <strain evidence="4 5">CECT 8804</strain>
    </source>
</reference>
<dbReference type="PRINTS" id="PR00483">
    <property type="entry name" value="BACPHPHTASE"/>
</dbReference>
<evidence type="ECO:0000256" key="2">
    <source>
        <dbReference type="SAM" id="SignalP"/>
    </source>
</evidence>
<feature type="chain" id="PRO_5047465187" description="Acid phosphatase" evidence="2">
    <location>
        <begin position="20"/>
        <end position="259"/>
    </location>
</feature>
<accession>A0ABX0TU86</accession>
<dbReference type="Gene3D" id="1.20.144.10">
    <property type="entry name" value="Phosphatidic acid phosphatase type 2/haloperoxidase"/>
    <property type="match status" value="1"/>
</dbReference>
<dbReference type="PIRSF" id="PIRSF000897">
    <property type="entry name" value="Acid_Ptase_ClsA"/>
    <property type="match status" value="1"/>
</dbReference>
<dbReference type="InterPro" id="IPR001011">
    <property type="entry name" value="Acid_Pase_classA_bac"/>
</dbReference>
<feature type="signal peptide" evidence="2">
    <location>
        <begin position="1"/>
        <end position="19"/>
    </location>
</feature>
<comment type="catalytic activity">
    <reaction evidence="1">
        <text>a phosphate monoester + H2O = an alcohol + phosphate</text>
        <dbReference type="Rhea" id="RHEA:15017"/>
        <dbReference type="ChEBI" id="CHEBI:15377"/>
        <dbReference type="ChEBI" id="CHEBI:30879"/>
        <dbReference type="ChEBI" id="CHEBI:43474"/>
        <dbReference type="ChEBI" id="CHEBI:67140"/>
        <dbReference type="EC" id="3.1.3.2"/>
    </reaction>
</comment>
<proteinExistence type="inferred from homology"/>
<comment type="caution">
    <text evidence="4">The sequence shown here is derived from an EMBL/GenBank/DDBJ whole genome shotgun (WGS) entry which is preliminary data.</text>
</comment>
<dbReference type="Pfam" id="PF01569">
    <property type="entry name" value="PAP2"/>
    <property type="match status" value="1"/>
</dbReference>
<protein>
    <recommendedName>
        <fullName evidence="1">Acid phosphatase</fullName>
        <ecNumber evidence="1">3.1.3.2</ecNumber>
    </recommendedName>
</protein>
<sequence length="259" mass="27526">MRRFAFPLIALAIGTAALSQHQTPAGYLAPGSVDLTKVLAPAPVEGDIRYETDRKVFRAMKAMVGSPRWQAATADVKYDTRSMMKDFSCATGIDLTPEATPLLYRLLGMASVDTGRANGTAKDTWKRLRPLWIDDGVTCESKESLGKSYDYPSGHTTKGWTLGLILAGLVPGRATPILTRARAYGESRIVCRVHNMSAVEAGRIGASAVMDAVEQTPAYQADFAAAKVELAHAKPVADSGTCAAEAALLGPSVLAGLKE</sequence>
<feature type="domain" description="Phosphatidic acid phosphatase type 2/haloperoxidase" evidence="3">
    <location>
        <begin position="102"/>
        <end position="214"/>
    </location>
</feature>
<evidence type="ECO:0000313" key="4">
    <source>
        <dbReference type="EMBL" id="NIJ07151.1"/>
    </source>
</evidence>
<dbReference type="EC" id="3.1.3.2" evidence="1"/>
<dbReference type="GO" id="GO:0003993">
    <property type="term" value="F:acid phosphatase activity"/>
    <property type="evidence" value="ECO:0007669"/>
    <property type="project" value="UniProtKB-EC"/>
</dbReference>
<dbReference type="SUPFAM" id="SSF48317">
    <property type="entry name" value="Acid phosphatase/Vanadium-dependent haloperoxidase"/>
    <property type="match status" value="1"/>
</dbReference>
<name>A0ABX0TU86_9SPHN</name>